<dbReference type="GO" id="GO:0003688">
    <property type="term" value="F:DNA replication origin binding"/>
    <property type="evidence" value="ECO:0007669"/>
    <property type="project" value="TreeGrafter"/>
</dbReference>
<sequence>MSDDRQLPLAFGHVPSLAADDFLVAPCNARAHEWIGAPALWPGPASILAGPAGSGKTHLAHLFARSGGGVLVSAAELAPDSSRPLLESVPVLAVEDCDRPGLDEVALFHLINQGREMGRFLLLTARAAPAAWGVRLPDLRSRLLAMPVAGIGAPDDSLLAALLVKLFDDRQLRIGEDVVHFLVGRMERSFAACAGMVERLDRAALAGRRAVTVPLARRILEGEDEDDGSGTEGP</sequence>
<dbReference type="STRING" id="1244869.H261_15937"/>
<evidence type="ECO:0000313" key="3">
    <source>
        <dbReference type="Proteomes" id="UP000011744"/>
    </source>
</evidence>
<reference evidence="2 3" key="1">
    <citation type="journal article" date="2014" name="Genome Announc.">
        <title>Draft Genome Sequence of Magnetospirillum sp. Strain SO-1, a Freshwater Magnetotactic Bacterium Isolated from the Ol'khovka River, Russia.</title>
        <authorList>
            <person name="Grouzdev D.S."/>
            <person name="Dziuba M.V."/>
            <person name="Sukhacheva M.S."/>
            <person name="Mardanov A.V."/>
            <person name="Beletskiy A.V."/>
            <person name="Kuznetsov B.B."/>
            <person name="Skryabin K.G."/>
        </authorList>
    </citation>
    <scope>NUCLEOTIDE SEQUENCE [LARGE SCALE GENOMIC DNA]</scope>
    <source>
        <strain evidence="2 3">SO-1</strain>
    </source>
</reference>
<dbReference type="SUPFAM" id="SSF52540">
    <property type="entry name" value="P-loop containing nucleoside triphosphate hydrolases"/>
    <property type="match status" value="1"/>
</dbReference>
<dbReference type="PATRIC" id="fig|1244869.3.peg.3197"/>
<dbReference type="EMBL" id="AONQ01000047">
    <property type="protein sequence ID" value="EME68949.1"/>
    <property type="molecule type" value="Genomic_DNA"/>
</dbReference>
<dbReference type="GO" id="GO:0005886">
    <property type="term" value="C:plasma membrane"/>
    <property type="evidence" value="ECO:0007669"/>
    <property type="project" value="TreeGrafter"/>
</dbReference>
<name>M3A8W6_9PROT</name>
<accession>M3A8W6</accession>
<dbReference type="Gene3D" id="3.40.50.300">
    <property type="entry name" value="P-loop containing nucleotide triphosphate hydrolases"/>
    <property type="match status" value="1"/>
</dbReference>
<evidence type="ECO:0000259" key="1">
    <source>
        <dbReference type="Pfam" id="PF22688"/>
    </source>
</evidence>
<proteinExistence type="predicted"/>
<dbReference type="GO" id="GO:0006270">
    <property type="term" value="P:DNA replication initiation"/>
    <property type="evidence" value="ECO:0007669"/>
    <property type="project" value="TreeGrafter"/>
</dbReference>
<dbReference type="Gene3D" id="1.10.8.60">
    <property type="match status" value="1"/>
</dbReference>
<dbReference type="PANTHER" id="PTHR30050">
    <property type="entry name" value="CHROMOSOMAL REPLICATION INITIATOR PROTEIN DNAA"/>
    <property type="match status" value="1"/>
</dbReference>
<dbReference type="InterPro" id="IPR055199">
    <property type="entry name" value="Hda_lid"/>
</dbReference>
<dbReference type="Proteomes" id="UP000011744">
    <property type="component" value="Unassembled WGS sequence"/>
</dbReference>
<dbReference type="AlphaFoldDB" id="M3A8W6"/>
<feature type="domain" description="Hda lid" evidence="1">
    <location>
        <begin position="166"/>
        <end position="220"/>
    </location>
</feature>
<keyword evidence="3" id="KW-1185">Reference proteome</keyword>
<dbReference type="Pfam" id="PF22688">
    <property type="entry name" value="Hda_lid"/>
    <property type="match status" value="1"/>
</dbReference>
<dbReference type="OrthoDB" id="7390113at2"/>
<dbReference type="eggNOG" id="COG0593">
    <property type="taxonomic scope" value="Bacteria"/>
</dbReference>
<dbReference type="PANTHER" id="PTHR30050:SF5">
    <property type="entry name" value="DNAA REGULATORY INACTIVATOR HDA"/>
    <property type="match status" value="1"/>
</dbReference>
<dbReference type="InterPro" id="IPR027417">
    <property type="entry name" value="P-loop_NTPase"/>
</dbReference>
<evidence type="ECO:0000313" key="2">
    <source>
        <dbReference type="EMBL" id="EME68949.1"/>
    </source>
</evidence>
<comment type="caution">
    <text evidence="2">The sequence shown here is derived from an EMBL/GenBank/DDBJ whole genome shotgun (WGS) entry which is preliminary data.</text>
</comment>
<organism evidence="2 3">
    <name type="scientific">Paramagnetospirillum caucaseum</name>
    <dbReference type="NCBI Taxonomy" id="1244869"/>
    <lineage>
        <taxon>Bacteria</taxon>
        <taxon>Pseudomonadati</taxon>
        <taxon>Pseudomonadota</taxon>
        <taxon>Alphaproteobacteria</taxon>
        <taxon>Rhodospirillales</taxon>
        <taxon>Magnetospirillaceae</taxon>
        <taxon>Paramagnetospirillum</taxon>
    </lineage>
</organism>
<protein>
    <submittedName>
        <fullName evidence="2">DNA replication initiation ATPase</fullName>
    </submittedName>
</protein>
<dbReference type="RefSeq" id="WP_008619393.1">
    <property type="nucleotide sequence ID" value="NZ_AONQ01000047.1"/>
</dbReference>
<gene>
    <name evidence="2" type="ORF">H261_15937</name>
</gene>